<name>S3JQ61_9ENTR</name>
<dbReference type="Pfam" id="PF20178">
    <property type="entry name" value="ToxA_N"/>
    <property type="match status" value="1"/>
</dbReference>
<proteinExistence type="predicted"/>
<dbReference type="HOGENOM" id="CLU_278945_0_0_6"/>
<dbReference type="PATRIC" id="fig|566551.4.peg.3043"/>
<gene>
    <name evidence="2" type="ORF">HMPREF0201_03339</name>
</gene>
<dbReference type="EMBL" id="ATDT01000030">
    <property type="protein sequence ID" value="EPF15369.1"/>
    <property type="molecule type" value="Genomic_DNA"/>
</dbReference>
<accession>S3JQ61</accession>
<dbReference type="Proteomes" id="UP000014585">
    <property type="component" value="Unassembled WGS sequence"/>
</dbReference>
<dbReference type="InterPro" id="IPR046673">
    <property type="entry name" value="ToxA_N"/>
</dbReference>
<organism evidence="2 3">
    <name type="scientific">Cedecea davisae DSM 4568</name>
    <dbReference type="NCBI Taxonomy" id="566551"/>
    <lineage>
        <taxon>Bacteria</taxon>
        <taxon>Pseudomonadati</taxon>
        <taxon>Pseudomonadota</taxon>
        <taxon>Gammaproteobacteria</taxon>
        <taxon>Enterobacterales</taxon>
        <taxon>Enterobacteriaceae</taxon>
        <taxon>Cedecea</taxon>
    </lineage>
</organism>
<evidence type="ECO:0000313" key="2">
    <source>
        <dbReference type="EMBL" id="EPF15369.1"/>
    </source>
</evidence>
<evidence type="ECO:0000313" key="3">
    <source>
        <dbReference type="Proteomes" id="UP000014585"/>
    </source>
</evidence>
<feature type="domain" description="Dermonecrotic toxin N-terminal" evidence="1">
    <location>
        <begin position="137"/>
        <end position="327"/>
    </location>
</feature>
<reference evidence="2 3" key="1">
    <citation type="submission" date="2013-04" db="EMBL/GenBank/DDBJ databases">
        <authorList>
            <person name="Weinstock G."/>
            <person name="Sodergren E."/>
            <person name="Lobos E.A."/>
            <person name="Fulton L."/>
            <person name="Fulton R."/>
            <person name="Courtney L."/>
            <person name="Fronick C."/>
            <person name="O'Laughlin M."/>
            <person name="Godfrey J."/>
            <person name="Wilson R.M."/>
            <person name="Miner T."/>
            <person name="Farmer C."/>
            <person name="Delehaunty K."/>
            <person name="Cordes M."/>
            <person name="Minx P."/>
            <person name="Tomlinson C."/>
            <person name="Chen J."/>
            <person name="Wollam A."/>
            <person name="Pepin K.H."/>
            <person name="Palsikar V.B."/>
            <person name="Zhang X."/>
            <person name="Suruliraj S."/>
            <person name="Perna N.T."/>
            <person name="Plunkett G."/>
            <person name="Warren W."/>
            <person name="Mitreva M."/>
            <person name="Mardis E.R."/>
            <person name="Wilson R.K."/>
        </authorList>
    </citation>
    <scope>NUCLEOTIDE SEQUENCE [LARGE SCALE GENOMIC DNA]</scope>
    <source>
        <strain evidence="2 3">DSM 4568</strain>
    </source>
</reference>
<protein>
    <recommendedName>
        <fullName evidence="1">Dermonecrotic toxin N-terminal domain-containing protein</fullName>
    </recommendedName>
</protein>
<dbReference type="AlphaFoldDB" id="S3JQ61"/>
<evidence type="ECO:0000259" key="1">
    <source>
        <dbReference type="Pfam" id="PF20178"/>
    </source>
</evidence>
<sequence length="1131" mass="129394">MTNGIQQITDYIAPYDILKFPMANADSVTPSAAQQSLPDLFDNITENIINIHDDFISSGDKKISQYYEDTSSTKNRIKNLVSKHIKKTIPKFKNINIDPTTTYLLCLNGDYILVEDKLFPRRSFLDKIADQHIVKLSPAKINTTLTNWLLNSKDNPFDWKESRIDIDCGIYNISKINQKHFIKKDELNILASDVVTIFSDFDISSFAQDQLLPSLENKEAFIKRRFIDFVVGLENSMIDNNFVKDALQGIGKLPGKDVTLSPFAINSYEASNAFIFKNHKNGRITLYFPNNIVKFIGLPNDSAMKRWVMNFCKTRNGREQLASHFSLIIRQDGKFYYGIDSWLIYFGKNNDYGNAIARGKPINKNKFFHEYHNRILKKIKSDLHIIDLSPSVYKTGLWENLLYDLNLIPNPVTPFISFSFNLVRALNADSYQEKISEYKKLRDNAINILCMSLLSEMLEAEELLGYAFINRVRLFLADDDELLATVSLKESEKTLFRETNALSSPLSDPLTSKNINFYSFHKTRIPNFNENYFIEDEAYQYLIKNGKPSQSHPKINVGQGVFIDNNFNMIFSTGDNNFNILHIDSEGTVEIENLKKSEKSVTKLYPHNDKYLLIREKNNDEFLTTIPLTVCAEKKSPTQKSRCSQLKITSSLDQLLKKEIKNRNTSSKTILTKDMHPLPDEKYPNIYRNQKNGKYYFLHEGHFFNAEWIAAANKKNPTNKEALKLYKSPLLSGKKDKLAIVTLIEKKNDKDTEIILSLPEEYLASTVNVPRASIDNYFENEDLVSLGHANKIHTAVEAVLKSGVYNIPDIELRITPKISLSPDIIRAELYPKRYSKATENIIQSISLSEINEDSFSYLYAAKWKVSSIINHIKNNVFELVINRLETSDKKVTDYISSTFKTDSTLFIHSFSAALAQRIEFIRENLKSDKIILSYINKTPSKTFKQLSLKEDPYGPPILDYTDCLTGTVAFTPTDGSRNFVINSDKLHYMNGDHGIYHYVEEGKHAPDLVNILVHEASHFGGMALDIAYNPLHQGQYLEASKSISHMIDKIKNGEIKRDERLNFEKLNLNYFKSIAVYKPLMQELADNQALDYLLRNDPGYLATVMLNNADSIALLVRDIYALFTKKTSAAG</sequence>
<comment type="caution">
    <text evidence="2">The sequence shown here is derived from an EMBL/GenBank/DDBJ whole genome shotgun (WGS) entry which is preliminary data.</text>
</comment>